<feature type="transmembrane region" description="Helical" evidence="6">
    <location>
        <begin position="12"/>
        <end position="32"/>
    </location>
</feature>
<dbReference type="AlphaFoldDB" id="A0A1F7UTY1"/>
<dbReference type="Pfam" id="PF02706">
    <property type="entry name" value="Wzz"/>
    <property type="match status" value="1"/>
</dbReference>
<keyword evidence="5 6" id="KW-0472">Membrane</keyword>
<evidence type="ECO:0000256" key="1">
    <source>
        <dbReference type="ARBA" id="ARBA00004651"/>
    </source>
</evidence>
<comment type="caution">
    <text evidence="9">The sequence shown here is derived from an EMBL/GenBank/DDBJ whole genome shotgun (WGS) entry which is preliminary data.</text>
</comment>
<reference evidence="9 10" key="1">
    <citation type="journal article" date="2016" name="Nat. Commun.">
        <title>Thousands of microbial genomes shed light on interconnected biogeochemical processes in an aquifer system.</title>
        <authorList>
            <person name="Anantharaman K."/>
            <person name="Brown C.T."/>
            <person name="Hug L.A."/>
            <person name="Sharon I."/>
            <person name="Castelle C.J."/>
            <person name="Probst A.J."/>
            <person name="Thomas B.C."/>
            <person name="Singh A."/>
            <person name="Wilkins M.J."/>
            <person name="Karaoz U."/>
            <person name="Brodie E.L."/>
            <person name="Williams K.H."/>
            <person name="Hubbard S.S."/>
            <person name="Banfield J.F."/>
        </authorList>
    </citation>
    <scope>NUCLEOTIDE SEQUENCE [LARGE SCALE GENOMIC DNA]</scope>
</reference>
<dbReference type="InterPro" id="IPR032807">
    <property type="entry name" value="GNVR"/>
</dbReference>
<evidence type="ECO:0000259" key="8">
    <source>
        <dbReference type="Pfam" id="PF13807"/>
    </source>
</evidence>
<feature type="transmembrane region" description="Helical" evidence="6">
    <location>
        <begin position="174"/>
        <end position="195"/>
    </location>
</feature>
<evidence type="ECO:0000256" key="5">
    <source>
        <dbReference type="ARBA" id="ARBA00023136"/>
    </source>
</evidence>
<evidence type="ECO:0000256" key="3">
    <source>
        <dbReference type="ARBA" id="ARBA00022692"/>
    </source>
</evidence>
<evidence type="ECO:0000259" key="7">
    <source>
        <dbReference type="Pfam" id="PF02706"/>
    </source>
</evidence>
<keyword evidence="3 6" id="KW-0812">Transmembrane</keyword>
<comment type="subcellular location">
    <subcellularLocation>
        <location evidence="1">Cell membrane</location>
        <topology evidence="1">Multi-pass membrane protein</topology>
    </subcellularLocation>
</comment>
<evidence type="ECO:0000256" key="6">
    <source>
        <dbReference type="SAM" id="Phobius"/>
    </source>
</evidence>
<proteinExistence type="predicted"/>
<organism evidence="9 10">
    <name type="scientific">Candidatus Uhrbacteria bacterium RIFCSPLOWO2_01_FULL_47_24</name>
    <dbReference type="NCBI Taxonomy" id="1802401"/>
    <lineage>
        <taxon>Bacteria</taxon>
        <taxon>Candidatus Uhriibacteriota</taxon>
    </lineage>
</organism>
<evidence type="ECO:0000313" key="10">
    <source>
        <dbReference type="Proteomes" id="UP000176897"/>
    </source>
</evidence>
<feature type="domain" description="Tyrosine-protein kinase G-rich" evidence="8">
    <location>
        <begin position="156"/>
        <end position="196"/>
    </location>
</feature>
<evidence type="ECO:0000313" key="9">
    <source>
        <dbReference type="EMBL" id="OGL81709.1"/>
    </source>
</evidence>
<evidence type="ECO:0008006" key="11">
    <source>
        <dbReference type="Google" id="ProtNLM"/>
    </source>
</evidence>
<accession>A0A1F7UTY1</accession>
<keyword evidence="4 6" id="KW-1133">Transmembrane helix</keyword>
<protein>
    <recommendedName>
        <fullName evidence="11">Polysaccharide chain length determinant N-terminal domain-containing protein</fullName>
    </recommendedName>
</protein>
<feature type="domain" description="Polysaccharide chain length determinant N-terminal" evidence="7">
    <location>
        <begin position="5"/>
        <end position="83"/>
    </location>
</feature>
<dbReference type="GO" id="GO:0005886">
    <property type="term" value="C:plasma membrane"/>
    <property type="evidence" value="ECO:0007669"/>
    <property type="project" value="UniProtKB-SubCell"/>
</dbReference>
<gene>
    <name evidence="9" type="ORF">A3B21_04655</name>
</gene>
<dbReference type="InterPro" id="IPR050445">
    <property type="entry name" value="Bact_polysacc_biosynth/exp"/>
</dbReference>
<evidence type="ECO:0000256" key="4">
    <source>
        <dbReference type="ARBA" id="ARBA00022989"/>
    </source>
</evidence>
<keyword evidence="2" id="KW-1003">Cell membrane</keyword>
<evidence type="ECO:0000256" key="2">
    <source>
        <dbReference type="ARBA" id="ARBA00022475"/>
    </source>
</evidence>
<dbReference type="EMBL" id="MGEJ01000003">
    <property type="protein sequence ID" value="OGL81709.1"/>
    <property type="molecule type" value="Genomic_DNA"/>
</dbReference>
<name>A0A1F7UTY1_9BACT</name>
<dbReference type="PANTHER" id="PTHR32309">
    <property type="entry name" value="TYROSINE-PROTEIN KINASE"/>
    <property type="match status" value="1"/>
</dbReference>
<dbReference type="Proteomes" id="UP000176897">
    <property type="component" value="Unassembled WGS sequence"/>
</dbReference>
<dbReference type="Pfam" id="PF13807">
    <property type="entry name" value="GNVR"/>
    <property type="match status" value="1"/>
</dbReference>
<dbReference type="STRING" id="1802401.A3B21_04655"/>
<dbReference type="PANTHER" id="PTHR32309:SF31">
    <property type="entry name" value="CAPSULAR EXOPOLYSACCHARIDE FAMILY"/>
    <property type="match status" value="1"/>
</dbReference>
<dbReference type="InterPro" id="IPR003856">
    <property type="entry name" value="LPS_length_determ_N"/>
</dbReference>
<sequence>MESVLHILKPRKIFIIVFAVAVALAAGGLSFIEPLKYSASIQLLITQRAAFTLDPYTAIRSTELIGENLAQLVKTSAFLDRVIESGYAIDRSYFNIPERRRRRLWIETIDANHVRGTGLLKIIAYHQKKDEAVKLVAATAFLLSTQGSDYIGRDINVRLVDAPLVSRFPVKPNVPLNMVAGIFVGAVLGSGWVWIQHRKKKHHGELL</sequence>